<proteinExistence type="predicted"/>
<feature type="region of interest" description="Disordered" evidence="1">
    <location>
        <begin position="1"/>
        <end position="25"/>
    </location>
</feature>
<organism evidence="2 3">
    <name type="scientific">Pragia fontium</name>
    <dbReference type="NCBI Taxonomy" id="82985"/>
    <lineage>
        <taxon>Bacteria</taxon>
        <taxon>Pseudomonadati</taxon>
        <taxon>Pseudomonadota</taxon>
        <taxon>Gammaproteobacteria</taxon>
        <taxon>Enterobacterales</taxon>
        <taxon>Budviciaceae</taxon>
        <taxon>Pragia</taxon>
    </lineage>
</organism>
<gene>
    <name evidence="2" type="ORF">SOASR032_14010</name>
</gene>
<name>A0ABQ5LIP2_9GAMM</name>
<dbReference type="EMBL" id="BRLJ01000003">
    <property type="protein sequence ID" value="GKX62832.1"/>
    <property type="molecule type" value="Genomic_DNA"/>
</dbReference>
<dbReference type="Proteomes" id="UP001059610">
    <property type="component" value="Unassembled WGS sequence"/>
</dbReference>
<protein>
    <submittedName>
        <fullName evidence="2">Uncharacterized protein</fullName>
    </submittedName>
</protein>
<sequence length="84" mass="9955">MKNQKNTHPAKQYTQKIKNKKQKTNRLKIKQKYYFTYKPMIKSTYYYAKPAGTGQIALLPNPRQNVYTLNQFNVYLTTPVQSYG</sequence>
<evidence type="ECO:0000313" key="3">
    <source>
        <dbReference type="Proteomes" id="UP001059610"/>
    </source>
</evidence>
<comment type="caution">
    <text evidence="2">The sequence shown here is derived from an EMBL/GenBank/DDBJ whole genome shotgun (WGS) entry which is preliminary data.</text>
</comment>
<evidence type="ECO:0000256" key="1">
    <source>
        <dbReference type="SAM" id="MobiDB-lite"/>
    </source>
</evidence>
<evidence type="ECO:0000313" key="2">
    <source>
        <dbReference type="EMBL" id="GKX62832.1"/>
    </source>
</evidence>
<accession>A0ABQ5LIP2</accession>
<keyword evidence="3" id="KW-1185">Reference proteome</keyword>
<reference evidence="2" key="1">
    <citation type="submission" date="2022-06" db="EMBL/GenBank/DDBJ databases">
        <title>Draft genome sequences of Pragia fontium str. JCM24417.</title>
        <authorList>
            <person name="Wakabayashi Y."/>
            <person name="Kojima K."/>
        </authorList>
    </citation>
    <scope>NUCLEOTIDE SEQUENCE</scope>
    <source>
        <strain evidence="2">JCM 24417</strain>
    </source>
</reference>
<dbReference type="RefSeq" id="WP_074820230.1">
    <property type="nucleotide sequence ID" value="NZ_BRLJ01000003.1"/>
</dbReference>